<dbReference type="SUPFAM" id="SSF46609">
    <property type="entry name" value="Fe,Mn superoxide dismutase (SOD), N-terminal domain"/>
    <property type="match status" value="1"/>
</dbReference>
<keyword evidence="8" id="KW-0408">Iron</keyword>
<keyword evidence="7" id="KW-0560">Oxidoreductase</keyword>
<dbReference type="SUPFAM" id="SSF54719">
    <property type="entry name" value="Fe,Mn superoxide dismutase (SOD), C-terminal domain"/>
    <property type="match status" value="1"/>
</dbReference>
<dbReference type="GeneID" id="20190199"/>
<dbReference type="PRINTS" id="PR01703">
    <property type="entry name" value="MNSODISMTASE"/>
</dbReference>
<name>W2R0F3_PHYN3</name>
<dbReference type="InterPro" id="IPR036314">
    <property type="entry name" value="SOD_C_sf"/>
</dbReference>
<evidence type="ECO:0000259" key="12">
    <source>
        <dbReference type="Pfam" id="PF02777"/>
    </source>
</evidence>
<dbReference type="GO" id="GO:0004784">
    <property type="term" value="F:superoxide dismutase activity"/>
    <property type="evidence" value="ECO:0007669"/>
    <property type="project" value="UniProtKB-EC"/>
</dbReference>
<evidence type="ECO:0000256" key="6">
    <source>
        <dbReference type="ARBA" id="ARBA00022723"/>
    </source>
</evidence>
<dbReference type="EMBL" id="KI669566">
    <property type="protein sequence ID" value="ETN18808.1"/>
    <property type="molecule type" value="Genomic_DNA"/>
</dbReference>
<organism evidence="13 14">
    <name type="scientific">Phytophthora nicotianae (strain INRA-310)</name>
    <name type="common">Phytophthora parasitica</name>
    <dbReference type="NCBI Taxonomy" id="761204"/>
    <lineage>
        <taxon>Eukaryota</taxon>
        <taxon>Sar</taxon>
        <taxon>Stramenopiles</taxon>
        <taxon>Oomycota</taxon>
        <taxon>Peronosporomycetes</taxon>
        <taxon>Peronosporales</taxon>
        <taxon>Peronosporaceae</taxon>
        <taxon>Phytophthora</taxon>
    </lineage>
</organism>
<dbReference type="Gene3D" id="1.10.287.990">
    <property type="entry name" value="Fe,Mn superoxide dismutase (SOD) domain"/>
    <property type="match status" value="1"/>
</dbReference>
<comment type="cofactor">
    <cofactor evidence="2">
        <name>Fe cation</name>
        <dbReference type="ChEBI" id="CHEBI:24875"/>
    </cofactor>
</comment>
<dbReference type="InterPro" id="IPR019831">
    <property type="entry name" value="Mn/Fe_SOD_N"/>
</dbReference>
<evidence type="ECO:0000256" key="4">
    <source>
        <dbReference type="ARBA" id="ARBA00012682"/>
    </source>
</evidence>
<dbReference type="OrthoDB" id="239262at2759"/>
<dbReference type="Proteomes" id="UP000018817">
    <property type="component" value="Unassembled WGS sequence"/>
</dbReference>
<dbReference type="FunFam" id="1.10.287.990:FF:000001">
    <property type="entry name" value="Superoxide dismutase"/>
    <property type="match status" value="1"/>
</dbReference>
<accession>W2R0F3</accession>
<dbReference type="EC" id="1.15.1.1" evidence="4"/>
<evidence type="ECO:0000313" key="14">
    <source>
        <dbReference type="Proteomes" id="UP000018817"/>
    </source>
</evidence>
<comment type="similarity">
    <text evidence="3">Belongs to the iron/manganese superoxide dismutase family.</text>
</comment>
<dbReference type="InterPro" id="IPR036324">
    <property type="entry name" value="Mn/Fe_SOD_N_sf"/>
</dbReference>
<dbReference type="AlphaFoldDB" id="W2R0F3"/>
<dbReference type="InterPro" id="IPR019832">
    <property type="entry name" value="Mn/Fe_SOD_C"/>
</dbReference>
<dbReference type="FunFam" id="3.55.40.20:FF:000002">
    <property type="entry name" value="Superoxide dismutase"/>
    <property type="match status" value="1"/>
</dbReference>
<evidence type="ECO:0000256" key="5">
    <source>
        <dbReference type="ARBA" id="ARBA00014767"/>
    </source>
</evidence>
<dbReference type="PANTHER" id="PTHR11404">
    <property type="entry name" value="SUPEROXIDE DISMUTASE 2"/>
    <property type="match status" value="1"/>
</dbReference>
<evidence type="ECO:0000256" key="1">
    <source>
        <dbReference type="ARBA" id="ARBA00001936"/>
    </source>
</evidence>
<gene>
    <name evidence="13" type="ORF">PPTG_21600</name>
</gene>
<dbReference type="Pfam" id="PF00081">
    <property type="entry name" value="Sod_Fe_N"/>
    <property type="match status" value="1"/>
</dbReference>
<sequence>MLASRLAFSARRAASTRAISTVTLPDLPYDFGALEPSISGQIMEIHHQKHHQTYVNNYNATLEQYAEAESKGDHAKLLTLLPALKFNGGGHVNHSIFWTNLAPKNQGGGGEPEGELRKAIDQEFGSFENFKKTMATKSAAVQGSGWGWLGYSPETKRVGVVTSPNQDPCSTTGYVPLLGIDVWEHAYYLQYKNVRPDYLKAIWEVVNWKNVEERYLVAKKHCWFEGVTDTLPVVPGLVVDGVGGSPVPLTGDNADKLITQAAKSRFGHNFDTKMDEGNGLVTARSRSDAKCSVKMLIFGKGGHFLKHQDTEKKTGSWRRWWFNCPALIKEVLGNLSRRIHYADAKHALEKVTKEYRLVLGYSIYLPPRMQHMKNNTDKLLSEELAETMTKAVEKAFEHINTEAAIKVLHDKKRRDAESIIMKDVIYFKMVQDAMTHAAKYHAQ</sequence>
<dbReference type="OMA" id="HCWFEGV"/>
<comment type="cofactor">
    <cofactor evidence="1">
        <name>Mn(2+)</name>
        <dbReference type="ChEBI" id="CHEBI:29035"/>
    </cofactor>
</comment>
<comment type="catalytic activity">
    <reaction evidence="10">
        <text>2 superoxide + 2 H(+) = H2O2 + O2</text>
        <dbReference type="Rhea" id="RHEA:20696"/>
        <dbReference type="ChEBI" id="CHEBI:15378"/>
        <dbReference type="ChEBI" id="CHEBI:15379"/>
        <dbReference type="ChEBI" id="CHEBI:16240"/>
        <dbReference type="ChEBI" id="CHEBI:18421"/>
        <dbReference type="EC" id="1.15.1.1"/>
    </reaction>
</comment>
<evidence type="ECO:0000256" key="2">
    <source>
        <dbReference type="ARBA" id="ARBA00001962"/>
    </source>
</evidence>
<dbReference type="RefSeq" id="XP_008896662.1">
    <property type="nucleotide sequence ID" value="XM_008898414.1"/>
</dbReference>
<evidence type="ECO:0000259" key="11">
    <source>
        <dbReference type="Pfam" id="PF00081"/>
    </source>
</evidence>
<evidence type="ECO:0000256" key="10">
    <source>
        <dbReference type="ARBA" id="ARBA00049204"/>
    </source>
</evidence>
<reference evidence="13 14" key="2">
    <citation type="submission" date="2013-11" db="EMBL/GenBank/DDBJ databases">
        <title>The Genome Sequence of Phytophthora parasitica INRA-310.</title>
        <authorList>
            <consortium name="The Broad Institute Genomics Platform"/>
            <person name="Russ C."/>
            <person name="Tyler B."/>
            <person name="Panabieres F."/>
            <person name="Shan W."/>
            <person name="Tripathy S."/>
            <person name="Grunwald N."/>
            <person name="Machado M."/>
            <person name="Johnson C.S."/>
            <person name="Arredondo F."/>
            <person name="Hong C."/>
            <person name="Coffey M."/>
            <person name="Young S.K."/>
            <person name="Zeng Q."/>
            <person name="Gargeya S."/>
            <person name="Fitzgerald M."/>
            <person name="Abouelleil A."/>
            <person name="Alvarado L."/>
            <person name="Chapman S.B."/>
            <person name="Gainer-Dewar J."/>
            <person name="Goldberg J."/>
            <person name="Griggs A."/>
            <person name="Gujja S."/>
            <person name="Hansen M."/>
            <person name="Howarth C."/>
            <person name="Imamovic A."/>
            <person name="Ireland A."/>
            <person name="Larimer J."/>
            <person name="McCowan C."/>
            <person name="Murphy C."/>
            <person name="Pearson M."/>
            <person name="Poon T.W."/>
            <person name="Priest M."/>
            <person name="Roberts A."/>
            <person name="Saif S."/>
            <person name="Shea T."/>
            <person name="Sykes S."/>
            <person name="Wortman J."/>
            <person name="Nusbaum C."/>
            <person name="Birren B."/>
        </authorList>
    </citation>
    <scope>NUCLEOTIDE SEQUENCE [LARGE SCALE GENOMIC DNA]</scope>
    <source>
        <strain evidence="13 14">INRA-310</strain>
    </source>
</reference>
<dbReference type="PANTHER" id="PTHR11404:SF6">
    <property type="entry name" value="SUPEROXIDE DISMUTASE [MN], MITOCHONDRIAL"/>
    <property type="match status" value="1"/>
</dbReference>
<proteinExistence type="inferred from homology"/>
<protein>
    <recommendedName>
        <fullName evidence="5">Superoxide dismutase [Fe]</fullName>
        <ecNumber evidence="4">1.15.1.1</ecNumber>
    </recommendedName>
</protein>
<dbReference type="Gene3D" id="3.55.40.20">
    <property type="entry name" value="Iron/manganese superoxide dismutase, C-terminal domain"/>
    <property type="match status" value="1"/>
</dbReference>
<dbReference type="InterPro" id="IPR019833">
    <property type="entry name" value="Mn/Fe_SOD_BS"/>
</dbReference>
<dbReference type="VEuPathDB" id="FungiDB:PPTG_21600"/>
<evidence type="ECO:0000256" key="8">
    <source>
        <dbReference type="ARBA" id="ARBA00023004"/>
    </source>
</evidence>
<dbReference type="Pfam" id="PF02777">
    <property type="entry name" value="Sod_Fe_C"/>
    <property type="match status" value="1"/>
</dbReference>
<dbReference type="PROSITE" id="PS00088">
    <property type="entry name" value="SOD_MN"/>
    <property type="match status" value="1"/>
</dbReference>
<keyword evidence="6" id="KW-0479">Metal-binding</keyword>
<dbReference type="GO" id="GO:0030145">
    <property type="term" value="F:manganese ion binding"/>
    <property type="evidence" value="ECO:0007669"/>
    <property type="project" value="TreeGrafter"/>
</dbReference>
<feature type="domain" description="Manganese/iron superoxide dismutase C-terminal" evidence="12">
    <location>
        <begin position="112"/>
        <end position="214"/>
    </location>
</feature>
<evidence type="ECO:0000256" key="7">
    <source>
        <dbReference type="ARBA" id="ARBA00023002"/>
    </source>
</evidence>
<evidence type="ECO:0000256" key="3">
    <source>
        <dbReference type="ARBA" id="ARBA00008714"/>
    </source>
</evidence>
<evidence type="ECO:0000256" key="9">
    <source>
        <dbReference type="ARBA" id="ARBA00023211"/>
    </source>
</evidence>
<evidence type="ECO:0000313" key="13">
    <source>
        <dbReference type="EMBL" id="ETN18808.1"/>
    </source>
</evidence>
<dbReference type="InterPro" id="IPR001189">
    <property type="entry name" value="Mn/Fe_SOD"/>
</dbReference>
<dbReference type="InterPro" id="IPR050265">
    <property type="entry name" value="Fe/Mn_Superoxide_Dismutase"/>
</dbReference>
<reference evidence="14" key="1">
    <citation type="submission" date="2011-12" db="EMBL/GenBank/DDBJ databases">
        <authorList>
            <consortium name="The Broad Institute Genome Sequencing Platform"/>
            <person name="Russ C."/>
            <person name="Tyler B."/>
            <person name="Panabieres F."/>
            <person name="Shan W."/>
            <person name="Tripathy S."/>
            <person name="Grunwald N."/>
            <person name="Machado M."/>
            <person name="Young S.K."/>
            <person name="Zeng Q."/>
            <person name="Gargeya S."/>
            <person name="Fitzgerald M."/>
            <person name="Haas B."/>
            <person name="Abouelleil A."/>
            <person name="Alvarado L."/>
            <person name="Arachchi H.M."/>
            <person name="Berlin A."/>
            <person name="Chapman S.B."/>
            <person name="Gearin G."/>
            <person name="Goldberg J."/>
            <person name="Griggs A."/>
            <person name="Gujja S."/>
            <person name="Hansen M."/>
            <person name="Heiman D."/>
            <person name="Howarth C."/>
            <person name="Larimer J."/>
            <person name="Lui A."/>
            <person name="MacDonald P.J.P."/>
            <person name="McCowen C."/>
            <person name="Montmayeur A."/>
            <person name="Murphy C."/>
            <person name="Neiman D."/>
            <person name="Pearson M."/>
            <person name="Priest M."/>
            <person name="Roberts A."/>
            <person name="Saif S."/>
            <person name="Shea T."/>
            <person name="Sisk P."/>
            <person name="Stolte C."/>
            <person name="Sykes S."/>
            <person name="Wortman J."/>
            <person name="Nusbaum C."/>
            <person name="Birren B."/>
        </authorList>
    </citation>
    <scope>NUCLEOTIDE SEQUENCE [LARGE SCALE GENOMIC DNA]</scope>
    <source>
        <strain evidence="14">INRA-310</strain>
    </source>
</reference>
<feature type="domain" description="Manganese/iron superoxide dismutase N-terminal" evidence="11">
    <location>
        <begin position="23"/>
        <end position="102"/>
    </location>
</feature>
<dbReference type="GO" id="GO:0005739">
    <property type="term" value="C:mitochondrion"/>
    <property type="evidence" value="ECO:0007669"/>
    <property type="project" value="TreeGrafter"/>
</dbReference>
<dbReference type="STRING" id="761204.W2R0F3"/>
<keyword evidence="9" id="KW-0464">Manganese</keyword>